<dbReference type="InterPro" id="IPR032942">
    <property type="entry name" value="BPI/LBP/Plunc"/>
</dbReference>
<keyword evidence="1" id="KW-0044">Antibiotic</keyword>
<evidence type="ECO:0000256" key="2">
    <source>
        <dbReference type="SAM" id="Phobius"/>
    </source>
</evidence>
<accession>A0A7L1GD91</accession>
<keyword evidence="1" id="KW-0929">Antimicrobial</keyword>
<dbReference type="Proteomes" id="UP000557230">
    <property type="component" value="Unassembled WGS sequence"/>
</dbReference>
<dbReference type="InterPro" id="IPR017943">
    <property type="entry name" value="Bactericidal_perm-incr_a/b_dom"/>
</dbReference>
<reference evidence="4 5" key="1">
    <citation type="submission" date="2019-09" db="EMBL/GenBank/DDBJ databases">
        <title>Bird 10,000 Genomes (B10K) Project - Family phase.</title>
        <authorList>
            <person name="Zhang G."/>
        </authorList>
    </citation>
    <scope>NUCLEOTIDE SEQUENCE [LARGE SCALE GENOMIC DNA]</scope>
    <source>
        <strain evidence="4">B10K-DU-001-78</strain>
        <tissue evidence="4">Muscle</tissue>
    </source>
</reference>
<evidence type="ECO:0000256" key="1">
    <source>
        <dbReference type="RuleBase" id="RU369039"/>
    </source>
</evidence>
<dbReference type="GO" id="GO:0050829">
    <property type="term" value="P:defense response to Gram-negative bacterium"/>
    <property type="evidence" value="ECO:0007669"/>
    <property type="project" value="UniProtKB-UniRule"/>
</dbReference>
<dbReference type="AlphaFoldDB" id="A0A7L1GD91"/>
<feature type="non-terminal residue" evidence="4">
    <location>
        <position position="181"/>
    </location>
</feature>
<dbReference type="Pfam" id="PF02886">
    <property type="entry name" value="LBP_BPI_CETP_C"/>
    <property type="match status" value="1"/>
</dbReference>
<evidence type="ECO:0000259" key="3">
    <source>
        <dbReference type="SMART" id="SM00329"/>
    </source>
</evidence>
<dbReference type="SMART" id="SM00329">
    <property type="entry name" value="BPI2"/>
    <property type="match status" value="1"/>
</dbReference>
<evidence type="ECO:0000313" key="5">
    <source>
        <dbReference type="Proteomes" id="UP000557230"/>
    </source>
</evidence>
<keyword evidence="1" id="KW-1015">Disulfide bond</keyword>
<dbReference type="InterPro" id="IPR001124">
    <property type="entry name" value="Lipid-bd_serum_glycop_C"/>
</dbReference>
<keyword evidence="2" id="KW-0812">Transmembrane</keyword>
<comment type="subunit">
    <text evidence="1">Monomer. Homodimer; disulfide-linked.</text>
</comment>
<keyword evidence="1" id="KW-0732">Signal</keyword>
<comment type="caution">
    <text evidence="4">The sequence shown here is derived from an EMBL/GenBank/DDBJ whole genome shotgun (WGS) entry which is preliminary data.</text>
</comment>
<comment type="function">
    <text evidence="1">The cytotoxic action of BPI is limited to many species of Gram-negative bacteria; this specificity may be explained by a strong affinity of the very basic N-terminal half for the negatively charged lipopolysaccharides that are unique to the Gram-negative bacterial outer envelope.</text>
</comment>
<keyword evidence="2" id="KW-1133">Transmembrane helix</keyword>
<keyword evidence="1" id="KW-0391">Immunity</keyword>
<dbReference type="PANTHER" id="PTHR10504">
    <property type="entry name" value="BACTERICIDAL PERMEABILITY-INCREASING BPI PROTEIN-RELATED"/>
    <property type="match status" value="1"/>
</dbReference>
<protein>
    <recommendedName>
        <fullName evidence="1">Bactericidal permeability-increasing protein</fullName>
        <shortName evidence="1">BPI</shortName>
    </recommendedName>
</protein>
<dbReference type="GO" id="GO:0045087">
    <property type="term" value="P:innate immune response"/>
    <property type="evidence" value="ECO:0007669"/>
    <property type="project" value="UniProtKB-UniRule"/>
</dbReference>
<dbReference type="SUPFAM" id="SSF55394">
    <property type="entry name" value="Bactericidal permeability-increasing protein, BPI"/>
    <property type="match status" value="1"/>
</dbReference>
<proteinExistence type="predicted"/>
<keyword evidence="5" id="KW-1185">Reference proteome</keyword>
<dbReference type="OrthoDB" id="10255543at2759"/>
<feature type="domain" description="Lipid-binding serum glycoprotein C-terminal" evidence="3">
    <location>
        <begin position="6"/>
        <end position="180"/>
    </location>
</feature>
<keyword evidence="1" id="KW-0325">Glycoprotein</keyword>
<dbReference type="PANTHER" id="PTHR10504:SF84">
    <property type="entry name" value="BACTERICIDAL PERMEABILITY-INCREASING PROTEIN"/>
    <property type="match status" value="1"/>
</dbReference>
<dbReference type="EMBL" id="VXBD01006782">
    <property type="protein sequence ID" value="NXN12038.1"/>
    <property type="molecule type" value="Genomic_DNA"/>
</dbReference>
<feature type="transmembrane region" description="Helical" evidence="2">
    <location>
        <begin position="12"/>
        <end position="34"/>
    </location>
</feature>
<comment type="domain">
    <text evidence="1">The N-terminal region may be exposed to the interior of the granule, whereas the C-terminal portion may be embedded in the membrane. During phagocytosis and degranulation, proteases may be released and activated and cleave BPI at the junction of the N- and C-terminal portions of the molecule, providing controlled release of the N-terminal antibacterial fragment when bacteria are ingested.</text>
</comment>
<gene>
    <name evidence="4" type="primary">Bpi_0</name>
    <name evidence="4" type="ORF">INDMAC_R04891</name>
</gene>
<keyword evidence="2" id="KW-0472">Membrane</keyword>
<feature type="non-terminal residue" evidence="4">
    <location>
        <position position="1"/>
    </location>
</feature>
<organism evidence="4 5">
    <name type="scientific">Indicator maculatus</name>
    <name type="common">spotted honeyguide</name>
    <dbReference type="NCBI Taxonomy" id="545262"/>
    <lineage>
        <taxon>Eukaryota</taxon>
        <taxon>Metazoa</taxon>
        <taxon>Chordata</taxon>
        <taxon>Craniata</taxon>
        <taxon>Vertebrata</taxon>
        <taxon>Euteleostomi</taxon>
        <taxon>Archelosauria</taxon>
        <taxon>Archosauria</taxon>
        <taxon>Dinosauria</taxon>
        <taxon>Saurischia</taxon>
        <taxon>Theropoda</taxon>
        <taxon>Coelurosauria</taxon>
        <taxon>Aves</taxon>
        <taxon>Neognathae</taxon>
        <taxon>Neoaves</taxon>
        <taxon>Telluraves</taxon>
        <taxon>Coraciimorphae</taxon>
        <taxon>Piciformes</taxon>
        <taxon>Indicatoridae</taxon>
        <taxon>Indicator</taxon>
    </lineage>
</organism>
<dbReference type="GO" id="GO:0005615">
    <property type="term" value="C:extracellular space"/>
    <property type="evidence" value="ECO:0007669"/>
    <property type="project" value="UniProtKB-UniRule"/>
</dbReference>
<comment type="domain">
    <text evidence="1">The N- and C-terminal barrels adopt an identical fold despite having only 13% of conserved residues.</text>
</comment>
<dbReference type="GO" id="GO:0031663">
    <property type="term" value="P:lipopolysaccharide-mediated signaling pathway"/>
    <property type="evidence" value="ECO:0007669"/>
    <property type="project" value="TreeGrafter"/>
</dbReference>
<sequence length="181" mass="20165">PTAGAMAQEPMLLLAVTEHVANSATFTYFMAGALRRRISSHMFPQQFPIQLRTKSMRLLCAPQLQERYPDQPMELELWARQQSLVSCHPHALHRTLFGSAEAFVVLPNATRVPAFLLNIDANVTGKPRITRNRLGGTVKLTGGCLPCPVPQVKRLENLLKFGLWLFGVPWANSECCPHPVP</sequence>
<dbReference type="GO" id="GO:0001530">
    <property type="term" value="F:lipopolysaccharide binding"/>
    <property type="evidence" value="ECO:0007669"/>
    <property type="project" value="TreeGrafter"/>
</dbReference>
<keyword evidence="1" id="KW-0399">Innate immunity</keyword>
<keyword evidence="1" id="KW-0964">Secreted</keyword>
<comment type="subcellular location">
    <subcellularLocation>
        <location evidence="1">Secreted</location>
    </subcellularLocation>
</comment>
<dbReference type="Gene3D" id="3.15.20.10">
    <property type="entry name" value="Bactericidal permeability-increasing protein, domain 2"/>
    <property type="match status" value="1"/>
</dbReference>
<name>A0A7L1GD91_9PICI</name>
<evidence type="ECO:0000313" key="4">
    <source>
        <dbReference type="EMBL" id="NXN12038.1"/>
    </source>
</evidence>